<evidence type="ECO:0000256" key="1">
    <source>
        <dbReference type="SAM" id="MobiDB-lite"/>
    </source>
</evidence>
<evidence type="ECO:0000313" key="2">
    <source>
        <dbReference type="EMBL" id="CAA9501953.1"/>
    </source>
</evidence>
<reference evidence="2" key="1">
    <citation type="submission" date="2020-02" db="EMBL/GenBank/DDBJ databases">
        <authorList>
            <person name="Meier V. D."/>
        </authorList>
    </citation>
    <scope>NUCLEOTIDE SEQUENCE</scope>
    <source>
        <strain evidence="2">AVDCRST_MAG91</strain>
    </source>
</reference>
<protein>
    <submittedName>
        <fullName evidence="2">Uncharacterized protein</fullName>
    </submittedName>
</protein>
<feature type="non-terminal residue" evidence="2">
    <location>
        <position position="1"/>
    </location>
</feature>
<sequence>DRTVLASLRRPYGYPPGPAAGGTRLHTRSRQTPPRRLDARSPARLRAQARAGRVRCGRGARGGEEFGERLCAAQTRRRHELRRDVGQGVRLGRGPDHGRGARTRPGRRGAARLLPRASGRNTSPSRPPPRHRRPRPPGPGRAPRGQGRARPRRPRPSPGGARL</sequence>
<feature type="region of interest" description="Disordered" evidence="1">
    <location>
        <begin position="1"/>
        <end position="163"/>
    </location>
</feature>
<gene>
    <name evidence="2" type="ORF">AVDCRST_MAG91-1104</name>
</gene>
<dbReference type="AlphaFoldDB" id="A0A6J4SQA7"/>
<name>A0A6J4SQA7_9SPHN</name>
<feature type="compositionally biased region" description="Basic residues" evidence="1">
    <location>
        <begin position="100"/>
        <end position="110"/>
    </location>
</feature>
<dbReference type="EMBL" id="CADCVX010000241">
    <property type="protein sequence ID" value="CAA9501953.1"/>
    <property type="molecule type" value="Genomic_DNA"/>
</dbReference>
<proteinExistence type="predicted"/>
<feature type="compositionally biased region" description="Low complexity" evidence="1">
    <location>
        <begin position="111"/>
        <end position="124"/>
    </location>
</feature>
<feature type="non-terminal residue" evidence="2">
    <location>
        <position position="163"/>
    </location>
</feature>
<accession>A0A6J4SQA7</accession>
<organism evidence="2">
    <name type="scientific">uncultured Sphingomonadaceae bacterium</name>
    <dbReference type="NCBI Taxonomy" id="169976"/>
    <lineage>
        <taxon>Bacteria</taxon>
        <taxon>Pseudomonadati</taxon>
        <taxon>Pseudomonadota</taxon>
        <taxon>Alphaproteobacteria</taxon>
        <taxon>Sphingomonadales</taxon>
        <taxon>Sphingomonadaceae</taxon>
        <taxon>environmental samples</taxon>
    </lineage>
</organism>